<dbReference type="InterPro" id="IPR036937">
    <property type="entry name" value="Adhesion_dom_fimbrial_sf"/>
</dbReference>
<feature type="signal peptide" evidence="1">
    <location>
        <begin position="1"/>
        <end position="26"/>
    </location>
</feature>
<dbReference type="SUPFAM" id="SSF49401">
    <property type="entry name" value="Bacterial adhesins"/>
    <property type="match status" value="1"/>
</dbReference>
<dbReference type="GO" id="GO:0043709">
    <property type="term" value="P:cell adhesion involved in single-species biofilm formation"/>
    <property type="evidence" value="ECO:0007669"/>
    <property type="project" value="TreeGrafter"/>
</dbReference>
<dbReference type="PANTHER" id="PTHR33420:SF11">
    <property type="entry name" value="FIMBRIAL-LIKE PROTEIN"/>
    <property type="match status" value="1"/>
</dbReference>
<dbReference type="Gene3D" id="2.60.40.1090">
    <property type="entry name" value="Fimbrial-type adhesion domain"/>
    <property type="match status" value="1"/>
</dbReference>
<dbReference type="EMBL" id="DAAGOZ010000039">
    <property type="protein sequence ID" value="HAB3966501.1"/>
    <property type="molecule type" value="Genomic_DNA"/>
</dbReference>
<name>A0A2I5HE00_SALDZ</name>
<evidence type="ECO:0000313" key="9">
    <source>
        <dbReference type="Proteomes" id="UP000230639"/>
    </source>
</evidence>
<evidence type="ECO:0000256" key="1">
    <source>
        <dbReference type="SAM" id="SignalP"/>
    </source>
</evidence>
<dbReference type="EMBL" id="AAIYJF010000016">
    <property type="protein sequence ID" value="ECJ4379224.1"/>
    <property type="molecule type" value="Genomic_DNA"/>
</dbReference>
<dbReference type="EMBL" id="DAAHJH010000020">
    <property type="protein sequence ID" value="HAB6340972.1"/>
    <property type="molecule type" value="Genomic_DNA"/>
</dbReference>
<evidence type="ECO:0000313" key="3">
    <source>
        <dbReference type="EMBL" id="ATW53561.1"/>
    </source>
</evidence>
<dbReference type="EMBL" id="DAARAS010000127">
    <property type="protein sequence ID" value="HAE1651045.1"/>
    <property type="molecule type" value="Genomic_DNA"/>
</dbReference>
<dbReference type="EMBL" id="CP023345">
    <property type="protein sequence ID" value="ATW53561.1"/>
    <property type="molecule type" value="Genomic_DNA"/>
</dbReference>
<evidence type="ECO:0000313" key="6">
    <source>
        <dbReference type="EMBL" id="HAB4467441.1"/>
    </source>
</evidence>
<dbReference type="InterPro" id="IPR000259">
    <property type="entry name" value="Adhesion_dom_fimbrial"/>
</dbReference>
<evidence type="ECO:0000313" key="7">
    <source>
        <dbReference type="EMBL" id="HAB6340972.1"/>
    </source>
</evidence>
<evidence type="ECO:0000313" key="8">
    <source>
        <dbReference type="EMBL" id="HAE1651045.1"/>
    </source>
</evidence>
<dbReference type="InterPro" id="IPR050263">
    <property type="entry name" value="Bact_Fimbrial_Adh_Pro"/>
</dbReference>
<dbReference type="PANTHER" id="PTHR33420">
    <property type="entry name" value="FIMBRIAL SUBUNIT ELFA-RELATED"/>
    <property type="match status" value="1"/>
</dbReference>
<dbReference type="Pfam" id="PF00419">
    <property type="entry name" value="Fimbrial"/>
    <property type="match status" value="1"/>
</dbReference>
<dbReference type="AlphaFoldDB" id="A0A2I5HE00"/>
<reference evidence="4" key="3">
    <citation type="submission" date="2018-05" db="EMBL/GenBank/DDBJ databases">
        <authorList>
            <person name="Ashton P.M."/>
            <person name="Dallman T."/>
            <person name="Nair S."/>
            <person name="De Pinna E."/>
            <person name="Peters T."/>
            <person name="Grant K."/>
        </authorList>
    </citation>
    <scope>NUCLEOTIDE SEQUENCE [LARGE SCALE GENOMIC DNA]</scope>
    <source>
        <strain evidence="4">474878</strain>
    </source>
</reference>
<evidence type="ECO:0000313" key="5">
    <source>
        <dbReference type="EMBL" id="HAB3966501.1"/>
    </source>
</evidence>
<feature type="domain" description="Fimbrial-type adhesion" evidence="2">
    <location>
        <begin position="36"/>
        <end position="195"/>
    </location>
</feature>
<dbReference type="EMBL" id="DAAGTH010000076">
    <property type="protein sequence ID" value="HAB4467441.1"/>
    <property type="molecule type" value="Genomic_DNA"/>
</dbReference>
<gene>
    <name evidence="3" type="ORF">CNQ75_02840</name>
    <name evidence="4" type="ORF">DLB95_18745</name>
    <name evidence="8" type="ORF">G2974_22285</name>
    <name evidence="7" type="ORF">GB480_19115</name>
    <name evidence="5" type="ORF">GBX62_21485</name>
    <name evidence="6" type="ORF">GBZ04_22890</name>
</gene>
<proteinExistence type="predicted"/>
<dbReference type="Proteomes" id="UP000230639">
    <property type="component" value="Chromosome"/>
</dbReference>
<reference evidence="5" key="2">
    <citation type="journal article" date="2018" name="Genome Biol.">
        <title>SKESA: strategic k-mer extension for scrupulous assemblies.</title>
        <authorList>
            <person name="Souvorov A."/>
            <person name="Agarwala R."/>
            <person name="Lipman D.J."/>
        </authorList>
    </citation>
    <scope>NUCLEOTIDE SEQUENCE</scope>
    <source>
        <strain evidence="5">Salmonella enterica</strain>
    </source>
</reference>
<sequence>MGGRMRIKTRMGQILIGVLMVTPAFADEPVNGGTVNFTGTVINAPCILAEDSVDMNVPLGQTTVDYLNKNSNSTPVDINIHLTNCALSGAGTDGADITKAHFRFDSSAVQDNDNSVLANTVADGAQGVGVEILTSSGEIITMGSNSTPDVPLQVTSTEQTLTFQGRMVNIATINSGAPDITPGQVATNATYVITYL</sequence>
<reference evidence="5" key="4">
    <citation type="submission" date="2019-10" db="EMBL/GenBank/DDBJ databases">
        <authorList>
            <consortium name="NCBI Pathogen Detection Project"/>
        </authorList>
    </citation>
    <scope>NUCLEOTIDE SEQUENCE</scope>
    <source>
        <strain evidence="5">Salmonella enterica</strain>
    </source>
</reference>
<dbReference type="Proteomes" id="UP000839781">
    <property type="component" value="Unassembled WGS sequence"/>
</dbReference>
<protein>
    <submittedName>
        <fullName evidence="3">Fimbrial protein</fullName>
    </submittedName>
</protein>
<dbReference type="STRING" id="59204.UQ49_17705"/>
<evidence type="ECO:0000259" key="2">
    <source>
        <dbReference type="Pfam" id="PF00419"/>
    </source>
</evidence>
<feature type="chain" id="PRO_5035552352" evidence="1">
    <location>
        <begin position="27"/>
        <end position="196"/>
    </location>
</feature>
<dbReference type="GO" id="GO:0009289">
    <property type="term" value="C:pilus"/>
    <property type="evidence" value="ECO:0007669"/>
    <property type="project" value="InterPro"/>
</dbReference>
<accession>A0A2I5HE00</accession>
<keyword evidence="1" id="KW-0732">Signal</keyword>
<reference evidence="3 9" key="1">
    <citation type="submission" date="2017-09" db="EMBL/GenBank/DDBJ databases">
        <title>Complete genome of Salmonella enterica subsp. diarizonae isolated from stool of a patient with bacterial enteropathy.</title>
        <authorList>
            <person name="Zhou J."/>
            <person name="Chen Q."/>
            <person name="Guo L."/>
            <person name="Fan J."/>
        </authorList>
    </citation>
    <scope>NUCLEOTIDE SEQUENCE [LARGE SCALE GENOMIC DNA]</scope>
    <source>
        <strain evidence="3 9">HZS154</strain>
    </source>
</reference>
<dbReference type="InterPro" id="IPR008966">
    <property type="entry name" value="Adhesion_dom_sf"/>
</dbReference>
<organism evidence="3 9">
    <name type="scientific">Salmonella diarizonae</name>
    <dbReference type="NCBI Taxonomy" id="59204"/>
    <lineage>
        <taxon>Bacteria</taxon>
        <taxon>Pseudomonadati</taxon>
        <taxon>Pseudomonadota</taxon>
        <taxon>Gammaproteobacteria</taxon>
        <taxon>Enterobacterales</taxon>
        <taxon>Enterobacteriaceae</taxon>
        <taxon>Salmonella</taxon>
    </lineage>
</organism>
<evidence type="ECO:0000313" key="4">
    <source>
        <dbReference type="EMBL" id="ECJ4379224.1"/>
    </source>
</evidence>